<proteinExistence type="predicted"/>
<reference evidence="2" key="1">
    <citation type="journal article" date="2013" name="Proc. Natl. Acad. Sci. U.S.A.">
        <title>Genome structure and metabolic features in the red seaweed Chondrus crispus shed light on evolution of the Archaeplastida.</title>
        <authorList>
            <person name="Collen J."/>
            <person name="Porcel B."/>
            <person name="Carre W."/>
            <person name="Ball S.G."/>
            <person name="Chaparro C."/>
            <person name="Tonon T."/>
            <person name="Barbeyron T."/>
            <person name="Michel G."/>
            <person name="Noel B."/>
            <person name="Valentin K."/>
            <person name="Elias M."/>
            <person name="Artiguenave F."/>
            <person name="Arun A."/>
            <person name="Aury J.M."/>
            <person name="Barbosa-Neto J.F."/>
            <person name="Bothwell J.H."/>
            <person name="Bouget F.Y."/>
            <person name="Brillet L."/>
            <person name="Cabello-Hurtado F."/>
            <person name="Capella-Gutierrez S."/>
            <person name="Charrier B."/>
            <person name="Cladiere L."/>
            <person name="Cock J.M."/>
            <person name="Coelho S.M."/>
            <person name="Colleoni C."/>
            <person name="Czjzek M."/>
            <person name="Da Silva C."/>
            <person name="Delage L."/>
            <person name="Denoeud F."/>
            <person name="Deschamps P."/>
            <person name="Dittami S.M."/>
            <person name="Gabaldon T."/>
            <person name="Gachon C.M."/>
            <person name="Groisillier A."/>
            <person name="Herve C."/>
            <person name="Jabbari K."/>
            <person name="Katinka M."/>
            <person name="Kloareg B."/>
            <person name="Kowalczyk N."/>
            <person name="Labadie K."/>
            <person name="Leblanc C."/>
            <person name="Lopez P.J."/>
            <person name="McLachlan D.H."/>
            <person name="Meslet-Cladiere L."/>
            <person name="Moustafa A."/>
            <person name="Nehr Z."/>
            <person name="Nyvall Collen P."/>
            <person name="Panaud O."/>
            <person name="Partensky F."/>
            <person name="Poulain J."/>
            <person name="Rensing S.A."/>
            <person name="Rousvoal S."/>
            <person name="Samson G."/>
            <person name="Symeonidi A."/>
            <person name="Weissenbach J."/>
            <person name="Zambounis A."/>
            <person name="Wincker P."/>
            <person name="Boyen C."/>
        </authorList>
    </citation>
    <scope>NUCLEOTIDE SEQUENCE [LARGE SCALE GENOMIC DNA]</scope>
    <source>
        <strain evidence="2">cv. Stackhouse</strain>
    </source>
</reference>
<dbReference type="EMBL" id="HG001780">
    <property type="protein sequence ID" value="CDF36428.1"/>
    <property type="molecule type" value="Genomic_DNA"/>
</dbReference>
<dbReference type="Gramene" id="CDF36428">
    <property type="protein sequence ID" value="CDF36428"/>
    <property type="gene ID" value="CHC_T00004369001"/>
</dbReference>
<name>R7QF88_CHOCR</name>
<evidence type="ECO:0000313" key="2">
    <source>
        <dbReference type="Proteomes" id="UP000012073"/>
    </source>
</evidence>
<dbReference type="AlphaFoldDB" id="R7QF88"/>
<organism evidence="1 2">
    <name type="scientific">Chondrus crispus</name>
    <name type="common">Carrageen Irish moss</name>
    <name type="synonym">Polymorpha crispa</name>
    <dbReference type="NCBI Taxonomy" id="2769"/>
    <lineage>
        <taxon>Eukaryota</taxon>
        <taxon>Rhodophyta</taxon>
        <taxon>Florideophyceae</taxon>
        <taxon>Rhodymeniophycidae</taxon>
        <taxon>Gigartinales</taxon>
        <taxon>Gigartinaceae</taxon>
        <taxon>Chondrus</taxon>
    </lineage>
</organism>
<dbReference type="RefSeq" id="XP_005716247.1">
    <property type="nucleotide sequence ID" value="XM_005716190.1"/>
</dbReference>
<sequence>MPEVATFLLILYVLYESEDQMQKMHVQEWLSKERVWVTLRRCDG</sequence>
<dbReference type="Proteomes" id="UP000012073">
    <property type="component" value="Unassembled WGS sequence"/>
</dbReference>
<dbReference type="GeneID" id="17323962"/>
<accession>R7QF88</accession>
<evidence type="ECO:0000313" key="1">
    <source>
        <dbReference type="EMBL" id="CDF36428.1"/>
    </source>
</evidence>
<gene>
    <name evidence="1" type="ORF">CHC_T00004369001</name>
</gene>
<keyword evidence="2" id="KW-1185">Reference proteome</keyword>
<protein>
    <submittedName>
        <fullName evidence="1">Uncharacterized protein</fullName>
    </submittedName>
</protein>
<dbReference type="KEGG" id="ccp:CHC_T00004369001"/>